<dbReference type="InterPro" id="IPR001584">
    <property type="entry name" value="Integrase_cat-core"/>
</dbReference>
<evidence type="ECO:0000313" key="7">
    <source>
        <dbReference type="Proteomes" id="UP000002028"/>
    </source>
</evidence>
<dbReference type="KEGG" id="sli:Slin_0886"/>
<protein>
    <submittedName>
        <fullName evidence="4">Integrase catalytic region</fullName>
    </submittedName>
</protein>
<dbReference type="GO" id="GO:0015074">
    <property type="term" value="P:DNA integration"/>
    <property type="evidence" value="ECO:0007669"/>
    <property type="project" value="InterPro"/>
</dbReference>
<dbReference type="SUPFAM" id="SSF46689">
    <property type="entry name" value="Homeodomain-like"/>
    <property type="match status" value="1"/>
</dbReference>
<feature type="domain" description="Integrase catalytic" evidence="2">
    <location>
        <begin position="130"/>
        <end position="294"/>
    </location>
</feature>
<dbReference type="KEGG" id="sli:Slin_2282"/>
<dbReference type="InterPro" id="IPR050900">
    <property type="entry name" value="Transposase_IS3/IS150/IS904"/>
</dbReference>
<evidence type="ECO:0000256" key="1">
    <source>
        <dbReference type="SAM" id="MobiDB-lite"/>
    </source>
</evidence>
<evidence type="ECO:0000313" key="3">
    <source>
        <dbReference type="EMBL" id="ADB36940.1"/>
    </source>
</evidence>
<reference evidence="4 7" key="2">
    <citation type="journal article" date="2010" name="Stand. Genomic Sci.">
        <title>Complete genome sequence of Spirosoma linguale type strain (1).</title>
        <authorList>
            <person name="Lail K."/>
            <person name="Sikorski J."/>
            <person name="Saunders E."/>
            <person name="Lapidus A."/>
            <person name="Glavina Del Rio T."/>
            <person name="Copeland A."/>
            <person name="Tice H."/>
            <person name="Cheng J.-F."/>
            <person name="Lucas S."/>
            <person name="Nolan M."/>
            <person name="Bruce D."/>
            <person name="Goodwin L."/>
            <person name="Pitluck S."/>
            <person name="Ivanova N."/>
            <person name="Mavromatis K."/>
            <person name="Ovchinnikova G."/>
            <person name="Pati A."/>
            <person name="Chen A."/>
            <person name="Palaniappan K."/>
            <person name="Land M."/>
            <person name="Hauser L."/>
            <person name="Chang Y.-J."/>
            <person name="Jeffries C.D."/>
            <person name="Chain P."/>
            <person name="Brettin T."/>
            <person name="Detter J.C."/>
            <person name="Schuetze A."/>
            <person name="Rohde M."/>
            <person name="Tindall B.J."/>
            <person name="Goeker M."/>
            <person name="Bristow J."/>
            <person name="Eisen J.A."/>
            <person name="Markowitz V."/>
            <person name="Hugenholtz P."/>
            <person name="Kyrpides N.C."/>
            <person name="Klenk H.-P."/>
            <person name="Chen F."/>
        </authorList>
    </citation>
    <scope>NUCLEOTIDE SEQUENCE [LARGE SCALE GENOMIC DNA]</scope>
    <source>
        <strain evidence="7">ATCC 33905 / DSM 74 / LMG 10896 / Claus 1</strain>
        <strain evidence="4">DSM 74</strain>
    </source>
</reference>
<dbReference type="Proteomes" id="UP000002028">
    <property type="component" value="Chromosome"/>
</dbReference>
<dbReference type="Gene3D" id="1.10.10.10">
    <property type="entry name" value="Winged helix-like DNA-binding domain superfamily/Winged helix DNA-binding domain"/>
    <property type="match status" value="1"/>
</dbReference>
<dbReference type="SUPFAM" id="SSF53098">
    <property type="entry name" value="Ribonuclease H-like"/>
    <property type="match status" value="1"/>
</dbReference>
<evidence type="ECO:0000313" key="6">
    <source>
        <dbReference type="EMBL" id="ADB38678.1"/>
    </source>
</evidence>
<feature type="region of interest" description="Disordered" evidence="1">
    <location>
        <begin position="303"/>
        <end position="324"/>
    </location>
</feature>
<dbReference type="EMBL" id="CP001769">
    <property type="protein sequence ID" value="ADB36940.1"/>
    <property type="molecule type" value="Genomic_DNA"/>
</dbReference>
<reference evidence="7" key="1">
    <citation type="submission" date="2009-09" db="EMBL/GenBank/DDBJ databases">
        <title>The complete chromosome of Spirosoma linguale DSM 74.</title>
        <authorList>
            <consortium name="US DOE Joint Genome Institute (JGI-PGF)"/>
            <person name="Lucas S."/>
            <person name="Copeland A."/>
            <person name="Lapidus A."/>
            <person name="Glavina del Rio T."/>
            <person name="Dalin E."/>
            <person name="Tice H."/>
            <person name="Bruce D."/>
            <person name="Goodwin L."/>
            <person name="Pitluck S."/>
            <person name="Kyrpides N."/>
            <person name="Mavromatis K."/>
            <person name="Mikhailova N."/>
            <person name="Ovchinnikova G."/>
            <person name="Saunders E."/>
            <person name="Brettin T."/>
            <person name="Detter J.C."/>
            <person name="Han C."/>
            <person name="Larimer F."/>
            <person name="Land M."/>
            <person name="Hauser L."/>
            <person name="Markowitz V."/>
            <person name="Cheng J.-F."/>
            <person name="Hugenholtz P."/>
            <person name="Woyke T."/>
            <person name="Wu D."/>
            <person name="Tindal B."/>
            <person name="Schutze A."/>
            <person name="Schneider S."/>
            <person name="Goker M."/>
            <person name="Klenk H.-P."/>
            <person name="Eisen J.A."/>
        </authorList>
    </citation>
    <scope>NUCLEOTIDE SEQUENCE [LARGE SCALE GENOMIC DNA]</scope>
    <source>
        <strain evidence="7">ATCC 33905 / DSM 74 / LMG 10896 / Claus 1</strain>
    </source>
</reference>
<dbReference type="NCBIfam" id="NF033516">
    <property type="entry name" value="transpos_IS3"/>
    <property type="match status" value="1"/>
</dbReference>
<dbReference type="KEGG" id="sli:Slin_2281"/>
<dbReference type="PROSITE" id="PS50994">
    <property type="entry name" value="INTEGRASE"/>
    <property type="match status" value="1"/>
</dbReference>
<dbReference type="InterPro" id="IPR048020">
    <property type="entry name" value="Transpos_IS3"/>
</dbReference>
<dbReference type="EMBL" id="CP001769">
    <property type="protein sequence ID" value="ADB38678.1"/>
    <property type="molecule type" value="Genomic_DNA"/>
</dbReference>
<keyword evidence="7" id="KW-1185">Reference proteome</keyword>
<dbReference type="PANTHER" id="PTHR46889:SF4">
    <property type="entry name" value="TRANSPOSASE INSO FOR INSERTION SEQUENCE ELEMENT IS911B-RELATED"/>
    <property type="match status" value="1"/>
</dbReference>
<organism evidence="4 7">
    <name type="scientific">Spirosoma linguale (strain ATCC 33905 / DSM 74 / LMG 10896 / Claus 1)</name>
    <dbReference type="NCBI Taxonomy" id="504472"/>
    <lineage>
        <taxon>Bacteria</taxon>
        <taxon>Pseudomonadati</taxon>
        <taxon>Bacteroidota</taxon>
        <taxon>Cytophagia</taxon>
        <taxon>Cytophagales</taxon>
        <taxon>Cytophagaceae</taxon>
        <taxon>Spirosoma</taxon>
    </lineage>
</organism>
<dbReference type="InterPro" id="IPR036388">
    <property type="entry name" value="WH-like_DNA-bd_sf"/>
</dbReference>
<dbReference type="AlphaFoldDB" id="D2QEQ0"/>
<dbReference type="Gene3D" id="3.30.420.10">
    <property type="entry name" value="Ribonuclease H-like superfamily/Ribonuclease H"/>
    <property type="match status" value="1"/>
</dbReference>
<dbReference type="EMBL" id="CP001769">
    <property type="protein sequence ID" value="ADB38303.1"/>
    <property type="molecule type" value="Genomic_DNA"/>
</dbReference>
<evidence type="ECO:0000313" key="4">
    <source>
        <dbReference type="EMBL" id="ADB38302.1"/>
    </source>
</evidence>
<dbReference type="EMBL" id="CP001769">
    <property type="protein sequence ID" value="ADB38302.1"/>
    <property type="molecule type" value="Genomic_DNA"/>
</dbReference>
<dbReference type="InterPro" id="IPR036397">
    <property type="entry name" value="RNaseH_sf"/>
</dbReference>
<dbReference type="KEGG" id="sli:Slin_2662"/>
<dbReference type="GO" id="GO:0003676">
    <property type="term" value="F:nucleic acid binding"/>
    <property type="evidence" value="ECO:0007669"/>
    <property type="project" value="InterPro"/>
</dbReference>
<proteinExistence type="predicted"/>
<accession>D2QEQ0</accession>
<dbReference type="PANTHER" id="PTHR46889">
    <property type="entry name" value="TRANSPOSASE INSF FOR INSERTION SEQUENCE IS3B-RELATED"/>
    <property type="match status" value="1"/>
</dbReference>
<dbReference type="Pfam" id="PF13565">
    <property type="entry name" value="HTH_32"/>
    <property type="match status" value="1"/>
</dbReference>
<dbReference type="HOGENOM" id="CLU_027402_10_0_10"/>
<sequence length="324" mass="38216">MTQSEKMEIISLVEQSPLSVKATLRELGINRATFYSWYKRYLSDGFDGLADQPCRRTSIWNQLPIAEKNRIVELALDRPDLSSRELACYIVDNEQWFVSESTVYRVLKSRGLITTPAYRLMEAADHFYNPTTAPNQLWQTDFTYFKIKHWGWYYLSTVLDDYSRYILAWELCPGMQATDVERTVQAALKASSLKSGQRPRMLSDNGSAYVSRYLKDYLKGESIDHIRSAPFHPMTQGKIERYHRSMKNVLLLEHYYSPDELRTRLTEWVDYYNHQRYHESLDNVRPADAYWGRQEQILAHRQKTKQLSLSQRRKNHIFQRAQSG</sequence>
<dbReference type="Pfam" id="PF00665">
    <property type="entry name" value="rve"/>
    <property type="match status" value="1"/>
</dbReference>
<dbReference type="InterPro" id="IPR012337">
    <property type="entry name" value="RNaseH-like_sf"/>
</dbReference>
<evidence type="ECO:0000313" key="5">
    <source>
        <dbReference type="EMBL" id="ADB38303.1"/>
    </source>
</evidence>
<gene>
    <name evidence="3" type="ordered locus">Slin_0886</name>
    <name evidence="4" type="ordered locus">Slin_2281</name>
    <name evidence="5" type="ordered locus">Slin_2282</name>
    <name evidence="6" type="ordered locus">Slin_2662</name>
</gene>
<name>D2QEQ0_SPILD</name>
<dbReference type="STRING" id="504472.Slin_0886"/>
<dbReference type="eggNOG" id="COG2801">
    <property type="taxonomic scope" value="Bacteria"/>
</dbReference>
<dbReference type="eggNOG" id="COG2963">
    <property type="taxonomic scope" value="Bacteria"/>
</dbReference>
<dbReference type="InterPro" id="IPR009057">
    <property type="entry name" value="Homeodomain-like_sf"/>
</dbReference>
<evidence type="ECO:0000259" key="2">
    <source>
        <dbReference type="PROSITE" id="PS50994"/>
    </source>
</evidence>